<protein>
    <submittedName>
        <fullName evidence="2">TAXI family TRAP transporter solute-binding subunit</fullName>
    </submittedName>
</protein>
<dbReference type="Gene3D" id="3.40.190.10">
    <property type="entry name" value="Periplasmic binding protein-like II"/>
    <property type="match status" value="2"/>
</dbReference>
<keyword evidence="3" id="KW-1185">Reference proteome</keyword>
<proteinExistence type="predicted"/>
<dbReference type="NCBIfam" id="TIGR02122">
    <property type="entry name" value="TRAP_TAXI"/>
    <property type="match status" value="1"/>
</dbReference>
<gene>
    <name evidence="2" type="ORF">GXW78_09410</name>
</gene>
<dbReference type="Pfam" id="PF16868">
    <property type="entry name" value="NMT1_3"/>
    <property type="match status" value="1"/>
</dbReference>
<comment type="caution">
    <text evidence="2">The sequence shown here is derived from an EMBL/GenBank/DDBJ whole genome shotgun (WGS) entry which is preliminary data.</text>
</comment>
<keyword evidence="1" id="KW-0732">Signal</keyword>
<feature type="signal peptide" evidence="1">
    <location>
        <begin position="1"/>
        <end position="21"/>
    </location>
</feature>
<dbReference type="Proteomes" id="UP000698752">
    <property type="component" value="Unassembled WGS sequence"/>
</dbReference>
<dbReference type="PROSITE" id="PS51257">
    <property type="entry name" value="PROKAR_LIPOPROTEIN"/>
    <property type="match status" value="1"/>
</dbReference>
<accession>A0ABS5EFX9</accession>
<dbReference type="RefSeq" id="WP_211868173.1">
    <property type="nucleotide sequence ID" value="NZ_JAAEDI010000008.1"/>
</dbReference>
<dbReference type="InterPro" id="IPR011852">
    <property type="entry name" value="TRAP_TAXI"/>
</dbReference>
<name>A0ABS5EFX9_9PROT</name>
<reference evidence="3" key="1">
    <citation type="journal article" date="2021" name="Syst. Appl. Microbiol.">
        <title>Roseomonas hellenica sp. nov., isolated from roots of wild-growing Alkanna tinctoria.</title>
        <authorList>
            <person name="Rat A."/>
            <person name="Naranjo H.D."/>
            <person name="Lebbe L."/>
            <person name="Cnockaert M."/>
            <person name="Krigas N."/>
            <person name="Grigoriadou K."/>
            <person name="Maloupa E."/>
            <person name="Willems A."/>
        </authorList>
    </citation>
    <scope>NUCLEOTIDE SEQUENCE [LARGE SCALE GENOMIC DNA]</scope>
    <source>
        <strain evidence="3">LMG 31159</strain>
    </source>
</reference>
<evidence type="ECO:0000313" key="3">
    <source>
        <dbReference type="Proteomes" id="UP000698752"/>
    </source>
</evidence>
<dbReference type="SUPFAM" id="SSF53850">
    <property type="entry name" value="Periplasmic binding protein-like II"/>
    <property type="match status" value="1"/>
</dbReference>
<evidence type="ECO:0000256" key="1">
    <source>
        <dbReference type="SAM" id="SignalP"/>
    </source>
</evidence>
<feature type="chain" id="PRO_5046150191" evidence="1">
    <location>
        <begin position="22"/>
        <end position="494"/>
    </location>
</feature>
<dbReference type="EMBL" id="JAAEDI010000008">
    <property type="protein sequence ID" value="MBR0649880.1"/>
    <property type="molecule type" value="Genomic_DNA"/>
</dbReference>
<dbReference type="PANTHER" id="PTHR42941">
    <property type="entry name" value="SLL1037 PROTEIN"/>
    <property type="match status" value="1"/>
</dbReference>
<dbReference type="PANTHER" id="PTHR42941:SF1">
    <property type="entry name" value="SLL1037 PROTEIN"/>
    <property type="match status" value="1"/>
</dbReference>
<evidence type="ECO:0000313" key="2">
    <source>
        <dbReference type="EMBL" id="MBR0649880.1"/>
    </source>
</evidence>
<organism evidence="2 3">
    <name type="scientific">Neoroseomonas terrae</name>
    <dbReference type="NCBI Taxonomy" id="424799"/>
    <lineage>
        <taxon>Bacteria</taxon>
        <taxon>Pseudomonadati</taxon>
        <taxon>Pseudomonadota</taxon>
        <taxon>Alphaproteobacteria</taxon>
        <taxon>Acetobacterales</taxon>
        <taxon>Acetobacteraceae</taxon>
        <taxon>Neoroseomonas</taxon>
    </lineage>
</organism>
<sequence>MVQLMRHLIAILLLLVVAACGEQPDAAQLRRDVEARLRSAFPDQALALESVERQGRMETLDGGRVVHFKAELRVVRPTDLGQWGGPNAQLLAGVLGAGRSGITGLTQGGNAAGDTLTVFGTVPYRREGNGWAAAAVPGPVDTTVEGPPGQQTPAERLLASLGETLRAAPAHTAPSGDAIVAQELEIARRNIEARFARLTAGYPLAAGPPGGAYARLATALAADAQARGVRMVVLPTAGSVENLTLLRDSRVSLAFAQADVAALAVAGRGPFAEVGPNPEIRALMALFPEQLHIVVRADDPAQGIGDLAGRRVATGLAGSGSRVTAAEALAAAGVHVEDPADARTLDPRASLAALAARRVDAVMLVGAAPFPPVVEAFGAAPLRLLPVDAALADRVRGAGLVALPIPAGAYAGQPGAVPALAVAALLVTEANLTEAEARRIGEAVLGRVSDAAPGRHSAREREPLALMVTAATAARGIPIPLHPAAEALIRAERR</sequence>